<comment type="caution">
    <text evidence="2">The sequence shown here is derived from an EMBL/GenBank/DDBJ whole genome shotgun (WGS) entry which is preliminary data.</text>
</comment>
<dbReference type="GO" id="GO:0004860">
    <property type="term" value="F:protein kinase inhibitor activity"/>
    <property type="evidence" value="ECO:0007669"/>
    <property type="project" value="UniProtKB-KW"/>
</dbReference>
<gene>
    <name evidence="2" type="ORF">ABNW52_11300</name>
</gene>
<dbReference type="RefSeq" id="WP_349587695.1">
    <property type="nucleotide sequence ID" value="NZ_JBEFLD010000005.1"/>
</dbReference>
<sequence>MQRTLITAALLLAAVPALAFEVSSPQLQAGQRMAKAQEYNGFGCNGGNVSPALAWQHAPAGTKSFAVTVYDPDAPTGSGWWHWLLFNLPATAQGLAAGAGNPGGALPAGSVQSRTDYGAPGFGGACPPAGDKPHRYIFTVHALKVDKLELGADAMPALVGYMLNANSLGKASLTALYGR</sequence>
<evidence type="ECO:0000313" key="3">
    <source>
        <dbReference type="Proteomes" id="UP001433638"/>
    </source>
</evidence>
<dbReference type="InterPro" id="IPR008914">
    <property type="entry name" value="PEBP"/>
</dbReference>
<protein>
    <submittedName>
        <fullName evidence="2">YbhB/YbcL family Raf kinase inhibitor-like protein</fullName>
    </submittedName>
</protein>
<keyword evidence="2" id="KW-0649">Protein kinase inhibitor</keyword>
<feature type="signal peptide" evidence="1">
    <location>
        <begin position="1"/>
        <end position="19"/>
    </location>
</feature>
<dbReference type="Gene3D" id="3.90.280.10">
    <property type="entry name" value="PEBP-like"/>
    <property type="match status" value="1"/>
</dbReference>
<dbReference type="PANTHER" id="PTHR30289">
    <property type="entry name" value="UNCHARACTERIZED PROTEIN YBCL-RELATED"/>
    <property type="match status" value="1"/>
</dbReference>
<dbReference type="Proteomes" id="UP001433638">
    <property type="component" value="Unassembled WGS sequence"/>
</dbReference>
<dbReference type="NCBIfam" id="TIGR00481">
    <property type="entry name" value="YbhB/YbcL family Raf kinase inhibitor-like protein"/>
    <property type="match status" value="1"/>
</dbReference>
<reference evidence="2" key="1">
    <citation type="submission" date="2024-06" db="EMBL/GenBank/DDBJ databases">
        <title>Genome sequence of Vogesella sp. MAHUQ-64.</title>
        <authorList>
            <person name="Huq M.A."/>
        </authorList>
    </citation>
    <scope>NUCLEOTIDE SEQUENCE</scope>
    <source>
        <strain evidence="2">MAHUQ-64</strain>
    </source>
</reference>
<dbReference type="CDD" id="cd00865">
    <property type="entry name" value="PEBP_bact_arch"/>
    <property type="match status" value="1"/>
</dbReference>
<accession>A0ABV1M4Q7</accession>
<feature type="chain" id="PRO_5045689022" evidence="1">
    <location>
        <begin position="20"/>
        <end position="179"/>
    </location>
</feature>
<evidence type="ECO:0000313" key="2">
    <source>
        <dbReference type="EMBL" id="MEQ6291197.1"/>
    </source>
</evidence>
<dbReference type="EMBL" id="JBEFLD010000005">
    <property type="protein sequence ID" value="MEQ6291197.1"/>
    <property type="molecule type" value="Genomic_DNA"/>
</dbReference>
<organism evidence="2 3">
    <name type="scientific">Vogesella oryzagri</name>
    <dbReference type="NCBI Taxonomy" id="3160864"/>
    <lineage>
        <taxon>Bacteria</taxon>
        <taxon>Pseudomonadati</taxon>
        <taxon>Pseudomonadota</taxon>
        <taxon>Betaproteobacteria</taxon>
        <taxon>Neisseriales</taxon>
        <taxon>Chromobacteriaceae</taxon>
        <taxon>Vogesella</taxon>
    </lineage>
</organism>
<keyword evidence="1" id="KW-0732">Signal</keyword>
<dbReference type="InterPro" id="IPR036610">
    <property type="entry name" value="PEBP-like_sf"/>
</dbReference>
<dbReference type="SUPFAM" id="SSF49777">
    <property type="entry name" value="PEBP-like"/>
    <property type="match status" value="1"/>
</dbReference>
<evidence type="ECO:0000256" key="1">
    <source>
        <dbReference type="SAM" id="SignalP"/>
    </source>
</evidence>
<keyword evidence="3" id="KW-1185">Reference proteome</keyword>
<name>A0ABV1M4Q7_9NEIS</name>
<dbReference type="PANTHER" id="PTHR30289:SF1">
    <property type="entry name" value="PEBP (PHOSPHATIDYLETHANOLAMINE-BINDING PROTEIN) FAMILY PROTEIN"/>
    <property type="match status" value="1"/>
</dbReference>
<dbReference type="Pfam" id="PF01161">
    <property type="entry name" value="PBP"/>
    <property type="match status" value="1"/>
</dbReference>
<dbReference type="InterPro" id="IPR005247">
    <property type="entry name" value="YbhB_YbcL/LppC-like"/>
</dbReference>
<proteinExistence type="predicted"/>